<dbReference type="InterPro" id="IPR013885">
    <property type="entry name" value="DUF1764_euk"/>
</dbReference>
<accession>A0A835FB64</accession>
<evidence type="ECO:0000313" key="3">
    <source>
        <dbReference type="Proteomes" id="UP000636709"/>
    </source>
</evidence>
<evidence type="ECO:0008006" key="4">
    <source>
        <dbReference type="Google" id="ProtNLM"/>
    </source>
</evidence>
<feature type="compositionally biased region" description="Basic and acidic residues" evidence="1">
    <location>
        <begin position="24"/>
        <end position="36"/>
    </location>
</feature>
<name>A0A835FB64_9POAL</name>
<keyword evidence="3" id="KW-1185">Reference proteome</keyword>
<gene>
    <name evidence="2" type="ORF">HU200_014641</name>
</gene>
<protein>
    <recommendedName>
        <fullName evidence="4">DUF1764-domain-containing protein</fullName>
    </recommendedName>
</protein>
<dbReference type="PANTHER" id="PTHR34066:SF1">
    <property type="entry name" value="DUF1764 FAMILY PROTEIN"/>
    <property type="match status" value="1"/>
</dbReference>
<feature type="region of interest" description="Disordered" evidence="1">
    <location>
        <begin position="1"/>
        <end position="133"/>
    </location>
</feature>
<dbReference type="AlphaFoldDB" id="A0A835FB64"/>
<proteinExistence type="predicted"/>
<dbReference type="Pfam" id="PF08576">
    <property type="entry name" value="DUF1764"/>
    <property type="match status" value="1"/>
</dbReference>
<dbReference type="PANTHER" id="PTHR34066">
    <property type="entry name" value="GROWTH FACTOR 2"/>
    <property type="match status" value="1"/>
</dbReference>
<comment type="caution">
    <text evidence="2">The sequence shown here is derived from an EMBL/GenBank/DDBJ whole genome shotgun (WGS) entry which is preliminary data.</text>
</comment>
<evidence type="ECO:0000313" key="2">
    <source>
        <dbReference type="EMBL" id="KAF8733794.1"/>
    </source>
</evidence>
<evidence type="ECO:0000256" key="1">
    <source>
        <dbReference type="SAM" id="MobiDB-lite"/>
    </source>
</evidence>
<dbReference type="EMBL" id="JACEFO010001597">
    <property type="protein sequence ID" value="KAF8733794.1"/>
    <property type="molecule type" value="Genomic_DNA"/>
</dbReference>
<organism evidence="2 3">
    <name type="scientific">Digitaria exilis</name>
    <dbReference type="NCBI Taxonomy" id="1010633"/>
    <lineage>
        <taxon>Eukaryota</taxon>
        <taxon>Viridiplantae</taxon>
        <taxon>Streptophyta</taxon>
        <taxon>Embryophyta</taxon>
        <taxon>Tracheophyta</taxon>
        <taxon>Spermatophyta</taxon>
        <taxon>Magnoliopsida</taxon>
        <taxon>Liliopsida</taxon>
        <taxon>Poales</taxon>
        <taxon>Poaceae</taxon>
        <taxon>PACMAD clade</taxon>
        <taxon>Panicoideae</taxon>
        <taxon>Panicodae</taxon>
        <taxon>Paniceae</taxon>
        <taxon>Anthephorinae</taxon>
        <taxon>Digitaria</taxon>
    </lineage>
</organism>
<reference evidence="2" key="1">
    <citation type="submission" date="2020-07" db="EMBL/GenBank/DDBJ databases">
        <title>Genome sequence and genetic diversity analysis of an under-domesticated orphan crop, white fonio (Digitaria exilis).</title>
        <authorList>
            <person name="Bennetzen J.L."/>
            <person name="Chen S."/>
            <person name="Ma X."/>
            <person name="Wang X."/>
            <person name="Yssel A.E.J."/>
            <person name="Chaluvadi S.R."/>
            <person name="Johnson M."/>
            <person name="Gangashetty P."/>
            <person name="Hamidou F."/>
            <person name="Sanogo M.D."/>
            <person name="Zwaenepoel A."/>
            <person name="Wallace J."/>
            <person name="Van De Peer Y."/>
            <person name="Van Deynze A."/>
        </authorList>
    </citation>
    <scope>NUCLEOTIDE SEQUENCE</scope>
    <source>
        <tissue evidence="2">Leaves</tissue>
    </source>
</reference>
<feature type="compositionally biased region" description="Basic residues" evidence="1">
    <location>
        <begin position="1"/>
        <end position="11"/>
    </location>
</feature>
<sequence length="162" mass="17668">MATKSHKKKKASALNPSINPKAAASDKKPKPPKPIEEQPEQAAAEKKPKKQKARDEIDEIFSAAKADKKRKSAQQEEAEAQGGKRKKPKERTEGGSNKKKSNKTPGSKGKGRVANDDGEEFEKRPRRRTNDGLTIYSAEELGFGKADAGGTPLCPFDCDCCF</sequence>
<dbReference type="Proteomes" id="UP000636709">
    <property type="component" value="Unassembled WGS sequence"/>
</dbReference>
<dbReference type="OrthoDB" id="20835at2759"/>